<protein>
    <submittedName>
        <fullName evidence="1">Uncharacterized protein</fullName>
    </submittedName>
</protein>
<dbReference type="OMA" id="CHEIENG"/>
<proteinExistence type="predicted"/>
<name>C7ZMT1_FUSV7</name>
<reference evidence="1 2" key="1">
    <citation type="journal article" date="2009" name="PLoS Genet.">
        <title>The genome of Nectria haematococca: contribution of supernumerary chromosomes to gene expansion.</title>
        <authorList>
            <person name="Coleman J.J."/>
            <person name="Rounsley S.D."/>
            <person name="Rodriguez-Carres M."/>
            <person name="Kuo A."/>
            <person name="Wasmann C.C."/>
            <person name="Grimwood J."/>
            <person name="Schmutz J."/>
            <person name="Taga M."/>
            <person name="White G.J."/>
            <person name="Zhou S."/>
            <person name="Schwartz D.C."/>
            <person name="Freitag M."/>
            <person name="Ma L.J."/>
            <person name="Danchin E.G."/>
            <person name="Henrissat B."/>
            <person name="Coutinho P.M."/>
            <person name="Nelson D.R."/>
            <person name="Straney D."/>
            <person name="Napoli C.A."/>
            <person name="Barker B.M."/>
            <person name="Gribskov M."/>
            <person name="Rep M."/>
            <person name="Kroken S."/>
            <person name="Molnar I."/>
            <person name="Rensing C."/>
            <person name="Kennell J.C."/>
            <person name="Zamora J."/>
            <person name="Farman M.L."/>
            <person name="Selker E.U."/>
            <person name="Salamov A."/>
            <person name="Shapiro H."/>
            <person name="Pangilinan J."/>
            <person name="Lindquist E."/>
            <person name="Lamers C."/>
            <person name="Grigoriev I.V."/>
            <person name="Geiser D.M."/>
            <person name="Covert S.F."/>
            <person name="Temporini E."/>
            <person name="Vanetten H.D."/>
        </authorList>
    </citation>
    <scope>NUCLEOTIDE SEQUENCE [LARGE SCALE GENOMIC DNA]</scope>
    <source>
        <strain evidence="2">ATCC MYA-4622 / CBS 123669 / FGSC 9596 / NRRL 45880 / 77-13-4</strain>
    </source>
</reference>
<dbReference type="VEuPathDB" id="FungiDB:NECHADRAFT_82356"/>
<dbReference type="GeneID" id="9678816"/>
<dbReference type="HOGENOM" id="CLU_762933_0_0_1"/>
<gene>
    <name evidence="1" type="ORF">NECHADRAFT_82356</name>
</gene>
<dbReference type="RefSeq" id="XP_003040403.1">
    <property type="nucleotide sequence ID" value="XM_003040357.1"/>
</dbReference>
<evidence type="ECO:0000313" key="1">
    <source>
        <dbReference type="EMBL" id="EEU34690.1"/>
    </source>
</evidence>
<dbReference type="OrthoDB" id="5053672at2759"/>
<accession>C7ZMT1</accession>
<evidence type="ECO:0000313" key="2">
    <source>
        <dbReference type="Proteomes" id="UP000005206"/>
    </source>
</evidence>
<keyword evidence="2" id="KW-1185">Reference proteome</keyword>
<dbReference type="Proteomes" id="UP000005206">
    <property type="component" value="Chromosome 7"/>
</dbReference>
<organism evidence="1 2">
    <name type="scientific">Fusarium vanettenii (strain ATCC MYA-4622 / CBS 123669 / FGSC 9596 / NRRL 45880 / 77-13-4)</name>
    <name type="common">Fusarium solani subsp. pisi</name>
    <dbReference type="NCBI Taxonomy" id="660122"/>
    <lineage>
        <taxon>Eukaryota</taxon>
        <taxon>Fungi</taxon>
        <taxon>Dikarya</taxon>
        <taxon>Ascomycota</taxon>
        <taxon>Pezizomycotina</taxon>
        <taxon>Sordariomycetes</taxon>
        <taxon>Hypocreomycetidae</taxon>
        <taxon>Hypocreales</taxon>
        <taxon>Nectriaceae</taxon>
        <taxon>Fusarium</taxon>
        <taxon>Fusarium solani species complex</taxon>
        <taxon>Fusarium vanettenii</taxon>
    </lineage>
</organism>
<dbReference type="eggNOG" id="ENOG502SEAR">
    <property type="taxonomic scope" value="Eukaryota"/>
</dbReference>
<dbReference type="AlphaFoldDB" id="C7ZMT1"/>
<dbReference type="EMBL" id="GG698958">
    <property type="protein sequence ID" value="EEU34690.1"/>
    <property type="molecule type" value="Genomic_DNA"/>
</dbReference>
<dbReference type="KEGG" id="nhe:NECHADRAFT_82356"/>
<dbReference type="InParanoid" id="C7ZMT1"/>
<sequence length="409" mass="46379">MPESSDYPKRPVLIDIETGFTFSAGRFKVTNGNVIRIKGSRLRALFNPASLPQRHEREKAEKAAEVLSNKAFVAGQLKHYGIKFPSTAKLGAIRDILRRAVDQGKCDRVPPFLRRVEETMRRDIEILDAEWETKIETWRENRFAAAGERAQNDINDFLDLYFLTNGYPDPSKTPAPLALCGYRDLHTIYVEAGKVPGLSLVSGGSANNQVLCVGWNYLAVSKLASTFGKTNQTDKNPQQENYCEDDTYDQHYDAVSGQNLANVSKPLDLEQLFGSYVIQFDGISEKWHMVDVFTLDIGELNDGVLMAAYDFGDVYGTMIMTPGRLFYLIRGRARGEDVIFYDPERGHIDILDDECTKLSGMAKTLADMGSDLDFWAHKVADEPNKHVRAWGDFSEKAYEFESRDRWRRR</sequence>